<comment type="pathway">
    <text evidence="3 15">Amino-acid biosynthesis; L-arginine biosynthesis; N(2)-acetyl-L-ornithine from L-glutamate: step 1/4.</text>
</comment>
<evidence type="ECO:0000256" key="6">
    <source>
        <dbReference type="ARBA" id="ARBA00018802"/>
    </source>
</evidence>
<name>A0A9P7ZTJ3_9HYPO</name>
<dbReference type="GO" id="GO:0004042">
    <property type="term" value="F:L-glutamate N-acetyltransferase activity"/>
    <property type="evidence" value="ECO:0007669"/>
    <property type="project" value="InterPro"/>
</dbReference>
<sequence>MNRCGSQFCTLARKSGLGNPTASRVSTKSNQWPGSASTRSLSSPSEARVKHRNDLDTLVSVLEVSATKRDAKGYLQKYTSNKQKPKIKAATQTAQDTHVAQQQNTALAETLEVSQEPRNVAIVKIRAPQFVDDDILEGVAKTLTQLRTLGLLSIVVVDCGPDESRETYDTQALRFCEAIDSFSKPGSKILSEVIKGPGVSDGESPSILQTRSEVDDLGRLKLCLQHGLIPVVPSLSRKDDLSSTCPADAHQVVLTLTRYLTGMQFGAQHLEAGQEGGHFEKPVKIASVERIFVLDPLGGTPVPGRPGAAHRFVNLDQEYDTLLQQLMGPEGSPVARREFCKASATVHGSNLNMVKEALSVLPPTSSALITTPSAAATASNDYSSLNEQSMNAPTFGFDGMVTTRIRRNPLLHNLVTDKPVYSASLPYQRIRDGGFNGLDTGPSAAATLVKRGMPLTIFPNPRLSPWRPPQPGADRLRLTDNCIDLPRLVYLIEDSFNRKLDVDDYLRRVNENLAGVIIAGEYEGGAILTWEVPEGVDKETAYKEGRLVPYLDKFAVLKSRQGSGGVADIVFNAMTGDCFPGGVCWRSRKDNPVNKWYFERSTGVTQLQDSNWTMFWTTPGLDPRHATVRDYEKVCRGVEPSWADNKHILD</sequence>
<keyword evidence="19" id="KW-1185">Reference proteome</keyword>
<evidence type="ECO:0000256" key="5">
    <source>
        <dbReference type="ARBA" id="ARBA00012697"/>
    </source>
</evidence>
<dbReference type="InterPro" id="IPR036393">
    <property type="entry name" value="AceGlu_kinase-like_sf"/>
</dbReference>
<evidence type="ECO:0000256" key="16">
    <source>
        <dbReference type="SAM" id="MobiDB-lite"/>
    </source>
</evidence>
<comment type="catalytic activity">
    <reaction evidence="14 15">
        <text>L-glutamate + acetyl-CoA = N-acetyl-L-glutamate + CoA + H(+)</text>
        <dbReference type="Rhea" id="RHEA:24292"/>
        <dbReference type="ChEBI" id="CHEBI:15378"/>
        <dbReference type="ChEBI" id="CHEBI:29985"/>
        <dbReference type="ChEBI" id="CHEBI:44337"/>
        <dbReference type="ChEBI" id="CHEBI:57287"/>
        <dbReference type="ChEBI" id="CHEBI:57288"/>
        <dbReference type="EC" id="2.3.1.1"/>
    </reaction>
</comment>
<keyword evidence="10 15" id="KW-0496">Mitochondrion</keyword>
<keyword evidence="7 15" id="KW-0028">Amino-acid biosynthesis</keyword>
<dbReference type="Gene3D" id="3.40.630.30">
    <property type="match status" value="1"/>
</dbReference>
<gene>
    <name evidence="18" type="ORF">F5Z01DRAFT_646264</name>
</gene>
<dbReference type="GO" id="GO:0006592">
    <property type="term" value="P:ornithine biosynthetic process"/>
    <property type="evidence" value="ECO:0007669"/>
    <property type="project" value="TreeGrafter"/>
</dbReference>
<comment type="caution">
    <text evidence="18">The sequence shown here is derived from an EMBL/GenBank/DDBJ whole genome shotgun (WGS) entry which is preliminary data.</text>
</comment>
<evidence type="ECO:0000256" key="9">
    <source>
        <dbReference type="ARBA" id="ARBA00022946"/>
    </source>
</evidence>
<dbReference type="EC" id="2.3.1.1" evidence="5 15"/>
<dbReference type="PANTHER" id="PTHR23342">
    <property type="entry name" value="N-ACETYLGLUTAMATE SYNTHASE"/>
    <property type="match status" value="1"/>
</dbReference>
<dbReference type="InterPro" id="IPR006855">
    <property type="entry name" value="Vertebrate-like_GNAT_dom"/>
</dbReference>
<evidence type="ECO:0000256" key="7">
    <source>
        <dbReference type="ARBA" id="ARBA00022605"/>
    </source>
</evidence>
<protein>
    <recommendedName>
        <fullName evidence="6 15">Amino-acid acetyltransferase, mitochondrial</fullName>
        <ecNumber evidence="5 15">2.3.1.1</ecNumber>
    </recommendedName>
    <alternativeName>
        <fullName evidence="12 15">Glutamate N-acetyltransferase</fullName>
    </alternativeName>
    <alternativeName>
        <fullName evidence="13 15">N-acetylglutamate synthase</fullName>
    </alternativeName>
</protein>
<keyword evidence="11 15" id="KW-0012">Acyltransferase</keyword>
<dbReference type="PIRSF" id="PIRSF007892">
    <property type="entry name" value="NAGS_fungal"/>
    <property type="match status" value="1"/>
</dbReference>
<evidence type="ECO:0000256" key="1">
    <source>
        <dbReference type="ARBA" id="ARBA00002294"/>
    </source>
</evidence>
<evidence type="ECO:0000259" key="17">
    <source>
        <dbReference type="PROSITE" id="PS51731"/>
    </source>
</evidence>
<evidence type="ECO:0000256" key="12">
    <source>
        <dbReference type="ARBA" id="ARBA00030346"/>
    </source>
</evidence>
<evidence type="ECO:0000256" key="11">
    <source>
        <dbReference type="ARBA" id="ARBA00023315"/>
    </source>
</evidence>
<dbReference type="PROSITE" id="PS51731">
    <property type="entry name" value="GNAT_NAGS"/>
    <property type="match status" value="1"/>
</dbReference>
<evidence type="ECO:0000256" key="14">
    <source>
        <dbReference type="ARBA" id="ARBA00048372"/>
    </source>
</evidence>
<proteinExistence type="inferred from homology"/>
<dbReference type="RefSeq" id="XP_046121466.1">
    <property type="nucleotide sequence ID" value="XM_046262891.1"/>
</dbReference>
<dbReference type="GO" id="GO:0006526">
    <property type="term" value="P:L-arginine biosynthetic process"/>
    <property type="evidence" value="ECO:0007669"/>
    <property type="project" value="TreeGrafter"/>
</dbReference>
<evidence type="ECO:0000313" key="18">
    <source>
        <dbReference type="EMBL" id="KAG9257542.1"/>
    </source>
</evidence>
<evidence type="ECO:0000256" key="13">
    <source>
        <dbReference type="ARBA" id="ARBA00033251"/>
    </source>
</evidence>
<dbReference type="AlphaFoldDB" id="A0A9P7ZTJ3"/>
<evidence type="ECO:0000256" key="10">
    <source>
        <dbReference type="ARBA" id="ARBA00023128"/>
    </source>
</evidence>
<feature type="compositionally biased region" description="Polar residues" evidence="16">
    <location>
        <begin position="18"/>
        <end position="45"/>
    </location>
</feature>
<dbReference type="InterPro" id="IPR011190">
    <property type="entry name" value="GlcNAc_Synth_fun"/>
</dbReference>
<dbReference type="Proteomes" id="UP000887229">
    <property type="component" value="Unassembled WGS sequence"/>
</dbReference>
<dbReference type="GO" id="GO:0005759">
    <property type="term" value="C:mitochondrial matrix"/>
    <property type="evidence" value="ECO:0007669"/>
    <property type="project" value="TreeGrafter"/>
</dbReference>
<keyword evidence="8 15" id="KW-0808">Transferase</keyword>
<keyword evidence="9" id="KW-0809">Transit peptide</keyword>
<dbReference type="FunFam" id="3.40.630.30:FF:000049">
    <property type="entry name" value="Amino-acid acetyltransferase, mitochondrial"/>
    <property type="match status" value="1"/>
</dbReference>
<evidence type="ECO:0000256" key="4">
    <source>
        <dbReference type="ARBA" id="ARBA00008694"/>
    </source>
</evidence>
<evidence type="ECO:0000256" key="15">
    <source>
        <dbReference type="PIRNR" id="PIRNR007892"/>
    </source>
</evidence>
<feature type="domain" description="N-acetyltransferase" evidence="17">
    <location>
        <begin position="472"/>
        <end position="640"/>
    </location>
</feature>
<dbReference type="PANTHER" id="PTHR23342:SF4">
    <property type="entry name" value="AMINO-ACID ACETYLTRANSFERASE, MITOCHONDRIAL"/>
    <property type="match status" value="1"/>
</dbReference>
<feature type="region of interest" description="Disordered" evidence="16">
    <location>
        <begin position="16"/>
        <end position="49"/>
    </location>
</feature>
<comment type="subcellular location">
    <subcellularLocation>
        <location evidence="2 15">Mitochondrion</location>
    </subcellularLocation>
</comment>
<organism evidence="18 19">
    <name type="scientific">Emericellopsis atlantica</name>
    <dbReference type="NCBI Taxonomy" id="2614577"/>
    <lineage>
        <taxon>Eukaryota</taxon>
        <taxon>Fungi</taxon>
        <taxon>Dikarya</taxon>
        <taxon>Ascomycota</taxon>
        <taxon>Pezizomycotina</taxon>
        <taxon>Sordariomycetes</taxon>
        <taxon>Hypocreomycetidae</taxon>
        <taxon>Hypocreales</taxon>
        <taxon>Bionectriaceae</taxon>
        <taxon>Emericellopsis</taxon>
    </lineage>
</organism>
<evidence type="ECO:0000256" key="2">
    <source>
        <dbReference type="ARBA" id="ARBA00004173"/>
    </source>
</evidence>
<dbReference type="Pfam" id="PF04768">
    <property type="entry name" value="NAT"/>
    <property type="match status" value="1"/>
</dbReference>
<dbReference type="GeneID" id="70293794"/>
<dbReference type="OrthoDB" id="5585968at2759"/>
<comment type="similarity">
    <text evidence="4 15">Belongs to the acetyltransferase family.</text>
</comment>
<reference evidence="18" key="1">
    <citation type="journal article" date="2021" name="IMA Fungus">
        <title>Genomic characterization of three marine fungi, including Emericellopsis atlantica sp. nov. with signatures of a generalist lifestyle and marine biomass degradation.</title>
        <authorList>
            <person name="Hagestad O.C."/>
            <person name="Hou L."/>
            <person name="Andersen J.H."/>
            <person name="Hansen E.H."/>
            <person name="Altermark B."/>
            <person name="Li C."/>
            <person name="Kuhnert E."/>
            <person name="Cox R.J."/>
            <person name="Crous P.W."/>
            <person name="Spatafora J.W."/>
            <person name="Lail K."/>
            <person name="Amirebrahimi M."/>
            <person name="Lipzen A."/>
            <person name="Pangilinan J."/>
            <person name="Andreopoulos W."/>
            <person name="Hayes R.D."/>
            <person name="Ng V."/>
            <person name="Grigoriev I.V."/>
            <person name="Jackson S.A."/>
            <person name="Sutton T.D.S."/>
            <person name="Dobson A.D.W."/>
            <person name="Rama T."/>
        </authorList>
    </citation>
    <scope>NUCLEOTIDE SEQUENCE</scope>
    <source>
        <strain evidence="18">TS7</strain>
    </source>
</reference>
<evidence type="ECO:0000256" key="3">
    <source>
        <dbReference type="ARBA" id="ARBA00004925"/>
    </source>
</evidence>
<comment type="function">
    <text evidence="1 15">N-acetylglutamate synthase involved in arginine biosynthesis.</text>
</comment>
<dbReference type="Gene3D" id="3.40.1160.10">
    <property type="entry name" value="Acetylglutamate kinase-like"/>
    <property type="match status" value="1"/>
</dbReference>
<dbReference type="EMBL" id="MU251245">
    <property type="protein sequence ID" value="KAG9257542.1"/>
    <property type="molecule type" value="Genomic_DNA"/>
</dbReference>
<accession>A0A9P7ZTJ3</accession>
<evidence type="ECO:0000256" key="8">
    <source>
        <dbReference type="ARBA" id="ARBA00022679"/>
    </source>
</evidence>
<evidence type="ECO:0000313" key="19">
    <source>
        <dbReference type="Proteomes" id="UP000887229"/>
    </source>
</evidence>